<dbReference type="SUPFAM" id="SSF51735">
    <property type="entry name" value="NAD(P)-binding Rossmann-fold domains"/>
    <property type="match status" value="1"/>
</dbReference>
<evidence type="ECO:0000256" key="1">
    <source>
        <dbReference type="ARBA" id="ARBA00006484"/>
    </source>
</evidence>
<dbReference type="EMBL" id="ASQP01000319">
    <property type="protein sequence ID" value="OMI37074.1"/>
    <property type="molecule type" value="Genomic_DNA"/>
</dbReference>
<dbReference type="AlphaFoldDB" id="A0A1R1SFD1"/>
<gene>
    <name evidence="4" type="ORF">SPAR_23219</name>
</gene>
<accession>A0A1R1SFD1</accession>
<evidence type="ECO:0000259" key="3">
    <source>
        <dbReference type="SMART" id="SM00822"/>
    </source>
</evidence>
<evidence type="ECO:0000313" key="5">
    <source>
        <dbReference type="Proteomes" id="UP000186168"/>
    </source>
</evidence>
<dbReference type="Gene3D" id="3.40.50.720">
    <property type="entry name" value="NAD(P)-binding Rossmann-like Domain"/>
    <property type="match status" value="1"/>
</dbReference>
<sequence length="240" mass="25115">MDNKVVLITGAARGLGAAVADHLTATGAQVVRADLSFHGERSLDTIALDVTSAASWEQCAQTLRERFGRLDVLINNAGTSSRADVLTTGDEDFDRILRVNVWGVWRGIKTFAEDLAKVQGCVVNIGSIYGTTTAPPSQVSPSSVAYQASKAAVHQITRVAAVELAPRGIRVNAVLPGVFRTAMLADLPAAELTRRVDGAPLRRPGELSELGPVVELLASPASSFVTGALIPVDGGYLAAS</sequence>
<reference evidence="4 5" key="1">
    <citation type="submission" date="2013-05" db="EMBL/GenBank/DDBJ databases">
        <title>Genome sequence of Streptomyces sparsogenes DSM 40356.</title>
        <authorList>
            <person name="Coyne S."/>
            <person name="Seebeck F.P."/>
        </authorList>
    </citation>
    <scope>NUCLEOTIDE SEQUENCE [LARGE SCALE GENOMIC DNA]</scope>
    <source>
        <strain evidence="4 5">DSM 40356</strain>
    </source>
</reference>
<dbReference type="PRINTS" id="PR00081">
    <property type="entry name" value="GDHRDH"/>
</dbReference>
<protein>
    <submittedName>
        <fullName evidence="4">Short chain dehydrogenase</fullName>
    </submittedName>
</protein>
<dbReference type="InterPro" id="IPR036291">
    <property type="entry name" value="NAD(P)-bd_dom_sf"/>
</dbReference>
<dbReference type="InterPro" id="IPR057326">
    <property type="entry name" value="KR_dom"/>
</dbReference>
<dbReference type="SMART" id="SM00822">
    <property type="entry name" value="PKS_KR"/>
    <property type="match status" value="1"/>
</dbReference>
<keyword evidence="2" id="KW-0560">Oxidoreductase</keyword>
<dbReference type="Pfam" id="PF13561">
    <property type="entry name" value="adh_short_C2"/>
    <property type="match status" value="1"/>
</dbReference>
<name>A0A1R1SFD1_9ACTN</name>
<feature type="domain" description="Ketoreductase" evidence="3">
    <location>
        <begin position="4"/>
        <end position="131"/>
    </location>
</feature>
<proteinExistence type="inferred from homology"/>
<evidence type="ECO:0000256" key="2">
    <source>
        <dbReference type="ARBA" id="ARBA00023002"/>
    </source>
</evidence>
<dbReference type="Proteomes" id="UP000186168">
    <property type="component" value="Unassembled WGS sequence"/>
</dbReference>
<dbReference type="PRINTS" id="PR00080">
    <property type="entry name" value="SDRFAMILY"/>
</dbReference>
<evidence type="ECO:0000313" key="4">
    <source>
        <dbReference type="EMBL" id="OMI37074.1"/>
    </source>
</evidence>
<dbReference type="FunFam" id="3.40.50.720:FF:000084">
    <property type="entry name" value="Short-chain dehydrogenase reductase"/>
    <property type="match status" value="1"/>
</dbReference>
<dbReference type="RefSeq" id="WP_245738520.1">
    <property type="nucleotide sequence ID" value="NZ_ASQP01000319.1"/>
</dbReference>
<dbReference type="PANTHER" id="PTHR42760">
    <property type="entry name" value="SHORT-CHAIN DEHYDROGENASES/REDUCTASES FAMILY MEMBER"/>
    <property type="match status" value="1"/>
</dbReference>
<dbReference type="GeneID" id="96748407"/>
<comment type="similarity">
    <text evidence="1">Belongs to the short-chain dehydrogenases/reductases (SDR) family.</text>
</comment>
<comment type="caution">
    <text evidence="4">The sequence shown here is derived from an EMBL/GenBank/DDBJ whole genome shotgun (WGS) entry which is preliminary data.</text>
</comment>
<dbReference type="STRING" id="67365.GCA_001704635_04205"/>
<dbReference type="GO" id="GO:0016616">
    <property type="term" value="F:oxidoreductase activity, acting on the CH-OH group of donors, NAD or NADP as acceptor"/>
    <property type="evidence" value="ECO:0007669"/>
    <property type="project" value="TreeGrafter"/>
</dbReference>
<dbReference type="CDD" id="cd05233">
    <property type="entry name" value="SDR_c"/>
    <property type="match status" value="1"/>
</dbReference>
<dbReference type="InterPro" id="IPR002347">
    <property type="entry name" value="SDR_fam"/>
</dbReference>
<organism evidence="4 5">
    <name type="scientific">Streptomyces sparsogenes DSM 40356</name>
    <dbReference type="NCBI Taxonomy" id="1331668"/>
    <lineage>
        <taxon>Bacteria</taxon>
        <taxon>Bacillati</taxon>
        <taxon>Actinomycetota</taxon>
        <taxon>Actinomycetes</taxon>
        <taxon>Kitasatosporales</taxon>
        <taxon>Streptomycetaceae</taxon>
        <taxon>Streptomyces</taxon>
    </lineage>
</organism>
<keyword evidence="5" id="KW-1185">Reference proteome</keyword>